<dbReference type="RefSeq" id="WP_140693057.1">
    <property type="nucleotide sequence ID" value="NZ_RCZG01000006.1"/>
</dbReference>
<keyword evidence="3" id="KW-1185">Reference proteome</keyword>
<dbReference type="OrthoDB" id="3830973at2"/>
<protein>
    <submittedName>
        <fullName evidence="2">Asp23/Gls24 family envelope stress response protein</fullName>
    </submittedName>
</protein>
<evidence type="ECO:0000313" key="3">
    <source>
        <dbReference type="Proteomes" id="UP000320095"/>
    </source>
</evidence>
<dbReference type="InterPro" id="IPR005531">
    <property type="entry name" value="Asp23"/>
</dbReference>
<organism evidence="2 3">
    <name type="scientific">Mycolicibacterium hodleri</name>
    <dbReference type="NCBI Taxonomy" id="49897"/>
    <lineage>
        <taxon>Bacteria</taxon>
        <taxon>Bacillati</taxon>
        <taxon>Actinomycetota</taxon>
        <taxon>Actinomycetes</taxon>
        <taxon>Mycobacteriales</taxon>
        <taxon>Mycobacteriaceae</taxon>
        <taxon>Mycolicibacterium</taxon>
    </lineage>
</organism>
<evidence type="ECO:0000313" key="2">
    <source>
        <dbReference type="EMBL" id="TPG33031.1"/>
    </source>
</evidence>
<dbReference type="Pfam" id="PF03780">
    <property type="entry name" value="Asp23"/>
    <property type="match status" value="1"/>
</dbReference>
<comment type="similarity">
    <text evidence="1">Belongs to the asp23 family.</text>
</comment>
<name>A0A502E9B1_9MYCO</name>
<accession>A0A502E9B1</accession>
<proteinExistence type="inferred from homology"/>
<dbReference type="Proteomes" id="UP000320095">
    <property type="component" value="Unassembled WGS sequence"/>
</dbReference>
<dbReference type="EMBL" id="RCZG01000006">
    <property type="protein sequence ID" value="TPG33031.1"/>
    <property type="molecule type" value="Genomic_DNA"/>
</dbReference>
<dbReference type="AlphaFoldDB" id="A0A502E9B1"/>
<comment type="caution">
    <text evidence="2">The sequence shown here is derived from an EMBL/GenBank/DDBJ whole genome shotgun (WGS) entry which is preliminary data.</text>
</comment>
<evidence type="ECO:0000256" key="1">
    <source>
        <dbReference type="ARBA" id="ARBA00005721"/>
    </source>
</evidence>
<sequence length="125" mass="13089">MADDSIQDGLADPGGRGELVVLDRVAQRLAVHAARLTGGVHPHSAGLDRLTGRELPRATVSIAGDRARVQVTIAVGWPQPAIGVAAAVQRNVAEALRTYAALTVDRVDVAIDAVVDPMPSDRTVR</sequence>
<gene>
    <name evidence="2" type="ORF">EAH80_16625</name>
</gene>
<reference evidence="2 3" key="1">
    <citation type="journal article" date="2019" name="Environ. Microbiol.">
        <title>Species interactions and distinct microbial communities in high Arctic permafrost affected cryosols are associated with the CH4 and CO2 gas fluxes.</title>
        <authorList>
            <person name="Altshuler I."/>
            <person name="Hamel J."/>
            <person name="Turney S."/>
            <person name="Magnuson E."/>
            <person name="Levesque R."/>
            <person name="Greer C."/>
            <person name="Whyte L.G."/>
        </authorList>
    </citation>
    <scope>NUCLEOTIDE SEQUENCE [LARGE SCALE GENOMIC DNA]</scope>
    <source>
        <strain evidence="2 3">S5.20</strain>
    </source>
</reference>